<dbReference type="InterPro" id="IPR014017">
    <property type="entry name" value="DNA_helicase_UvrD-like_C"/>
</dbReference>
<dbReference type="GO" id="GO:0005524">
    <property type="term" value="F:ATP binding"/>
    <property type="evidence" value="ECO:0007669"/>
    <property type="project" value="UniProtKB-KW"/>
</dbReference>
<feature type="domain" description="Transposase putative helix-turn-helix" evidence="5">
    <location>
        <begin position="2"/>
        <end position="38"/>
    </location>
</feature>
<dbReference type="PANTHER" id="PTHR11070:SF2">
    <property type="entry name" value="ATP-DEPENDENT DNA HELICASE SRS2"/>
    <property type="match status" value="1"/>
</dbReference>
<organism evidence="7">
    <name type="scientific">Symploca sp. SIO1C4</name>
    <dbReference type="NCBI Taxonomy" id="2607765"/>
    <lineage>
        <taxon>Bacteria</taxon>
        <taxon>Bacillati</taxon>
        <taxon>Cyanobacteriota</taxon>
        <taxon>Cyanophyceae</taxon>
        <taxon>Coleofasciculales</taxon>
        <taxon>Coleofasciculaceae</taxon>
        <taxon>Symploca</taxon>
    </lineage>
</organism>
<dbReference type="InterPro" id="IPR000212">
    <property type="entry name" value="DNA_helicase_UvrD/REP"/>
</dbReference>
<dbReference type="GO" id="GO:0000725">
    <property type="term" value="P:recombinational repair"/>
    <property type="evidence" value="ECO:0007669"/>
    <property type="project" value="TreeGrafter"/>
</dbReference>
<dbReference type="SUPFAM" id="SSF52540">
    <property type="entry name" value="P-loop containing nucleoside triphosphate hydrolases"/>
    <property type="match status" value="1"/>
</dbReference>
<evidence type="ECO:0000256" key="4">
    <source>
        <dbReference type="ARBA" id="ARBA00022840"/>
    </source>
</evidence>
<keyword evidence="3" id="KW-0347">Helicase</keyword>
<evidence type="ECO:0000256" key="1">
    <source>
        <dbReference type="ARBA" id="ARBA00022741"/>
    </source>
</evidence>
<keyword evidence="2" id="KW-0378">Hydrolase</keyword>
<evidence type="ECO:0000259" key="6">
    <source>
        <dbReference type="Pfam" id="PF13361"/>
    </source>
</evidence>
<dbReference type="AlphaFoldDB" id="A0A6B3NB60"/>
<dbReference type="InterPro" id="IPR021027">
    <property type="entry name" value="Transposase_put_HTH"/>
</dbReference>
<dbReference type="Pfam" id="PF12323">
    <property type="entry name" value="HTH_OrfB_IS605"/>
    <property type="match status" value="1"/>
</dbReference>
<keyword evidence="4" id="KW-0067">ATP-binding</keyword>
<dbReference type="GO" id="GO:0016787">
    <property type="term" value="F:hydrolase activity"/>
    <property type="evidence" value="ECO:0007669"/>
    <property type="project" value="UniProtKB-KW"/>
</dbReference>
<sequence length="249" mass="28862">MLEPTSKQIEYIENTLDVCRSVWNFALAHRKDWCKSRKSSVNACSIDKEYIISVDEPFPNYHRQAKLLTEAKKNNDFLKSANAQVLQEEEDSEERYTKPNQLTIITMHKAKGLDWDYVFLPFLHEDVLPGKPWVPTAAKFLGDFALSEVARAQIRAAVHRQYMNEEMVNKIPEPETAWNEAAQLKKAEEYRLLYVAMTRAKRLLWMSAAHLGPFRWNIVQGNETMNLQTKMPCPVIPILKAEFPQSMMS</sequence>
<dbReference type="EMBL" id="JAAHFQ010000026">
    <property type="protein sequence ID" value="NER26398.1"/>
    <property type="molecule type" value="Genomic_DNA"/>
</dbReference>
<evidence type="ECO:0000256" key="3">
    <source>
        <dbReference type="ARBA" id="ARBA00022806"/>
    </source>
</evidence>
<comment type="caution">
    <text evidence="7">The sequence shown here is derived from an EMBL/GenBank/DDBJ whole genome shotgun (WGS) entry which is preliminary data.</text>
</comment>
<dbReference type="InterPro" id="IPR027417">
    <property type="entry name" value="P-loop_NTPase"/>
</dbReference>
<dbReference type="Pfam" id="PF13361">
    <property type="entry name" value="UvrD_C"/>
    <property type="match status" value="1"/>
</dbReference>
<name>A0A6B3NB60_9CYAN</name>
<evidence type="ECO:0000259" key="5">
    <source>
        <dbReference type="Pfam" id="PF12323"/>
    </source>
</evidence>
<protein>
    <submittedName>
        <fullName evidence="7">Helix-turn-helix domain-containing protein</fullName>
    </submittedName>
</protein>
<gene>
    <name evidence="7" type="ORF">F6J89_01890</name>
</gene>
<evidence type="ECO:0000313" key="7">
    <source>
        <dbReference type="EMBL" id="NER26398.1"/>
    </source>
</evidence>
<keyword evidence="1" id="KW-0547">Nucleotide-binding</keyword>
<dbReference type="GO" id="GO:0043138">
    <property type="term" value="F:3'-5' DNA helicase activity"/>
    <property type="evidence" value="ECO:0007669"/>
    <property type="project" value="TreeGrafter"/>
</dbReference>
<accession>A0A6B3NB60</accession>
<reference evidence="7" key="1">
    <citation type="submission" date="2019-11" db="EMBL/GenBank/DDBJ databases">
        <title>Genomic insights into an expanded diversity of filamentous marine cyanobacteria reveals the extraordinary biosynthetic potential of Moorea and Okeania.</title>
        <authorList>
            <person name="Ferreira Leao T."/>
            <person name="Wang M."/>
            <person name="Moss N."/>
            <person name="Da Silva R."/>
            <person name="Sanders J."/>
            <person name="Nurk S."/>
            <person name="Gurevich A."/>
            <person name="Humphrey G."/>
            <person name="Reher R."/>
            <person name="Zhu Q."/>
            <person name="Belda-Ferre P."/>
            <person name="Glukhov E."/>
            <person name="Rex R."/>
            <person name="Dorrestein P.C."/>
            <person name="Knight R."/>
            <person name="Pevzner P."/>
            <person name="Gerwick W.H."/>
            <person name="Gerwick L."/>
        </authorList>
    </citation>
    <scope>NUCLEOTIDE SEQUENCE</scope>
    <source>
        <strain evidence="7">SIO1C4</strain>
    </source>
</reference>
<evidence type="ECO:0000256" key="2">
    <source>
        <dbReference type="ARBA" id="ARBA00022801"/>
    </source>
</evidence>
<dbReference type="Gene3D" id="3.40.50.300">
    <property type="entry name" value="P-loop containing nucleotide triphosphate hydrolases"/>
    <property type="match status" value="1"/>
</dbReference>
<dbReference type="PANTHER" id="PTHR11070">
    <property type="entry name" value="UVRD / RECB / PCRA DNA HELICASE FAMILY MEMBER"/>
    <property type="match status" value="1"/>
</dbReference>
<feature type="domain" description="UvrD-like helicase C-terminal" evidence="6">
    <location>
        <begin position="70"/>
        <end position="209"/>
    </location>
</feature>
<proteinExistence type="predicted"/>
<dbReference type="GO" id="GO:0003677">
    <property type="term" value="F:DNA binding"/>
    <property type="evidence" value="ECO:0007669"/>
    <property type="project" value="InterPro"/>
</dbReference>